<proteinExistence type="inferred from homology"/>
<dbReference type="RefSeq" id="WP_054357411.1">
    <property type="nucleotide sequence ID" value="NZ_JAPCYQ010000001.1"/>
</dbReference>
<evidence type="ECO:0000313" key="6">
    <source>
        <dbReference type="EMBL" id="KPL51248.1"/>
    </source>
</evidence>
<reference evidence="6 7" key="2">
    <citation type="submission" date="2015-10" db="EMBL/GenBank/DDBJ databases">
        <title>Draft Genome Sequence of Prosthecomicrobium hirschii ATCC 27832.</title>
        <authorList>
            <person name="Daniel J."/>
            <person name="Givan S.A."/>
            <person name="Brun Y.V."/>
            <person name="Brown P.J."/>
        </authorList>
    </citation>
    <scope>NUCLEOTIDE SEQUENCE [LARGE SCALE GENOMIC DNA]</scope>
    <source>
        <strain evidence="6 7">16</strain>
    </source>
</reference>
<dbReference type="PANTHER" id="PTHR43123:SF1">
    <property type="entry name" value="POLYSACCHARIDE DEACETYLASE-RELATED"/>
    <property type="match status" value="1"/>
</dbReference>
<evidence type="ECO:0000256" key="3">
    <source>
        <dbReference type="ARBA" id="ARBA00020071"/>
    </source>
</evidence>
<dbReference type="PANTHER" id="PTHR43123">
    <property type="entry name" value="POLYSACCHARIDE DEACETYLASE-RELATED"/>
    <property type="match status" value="1"/>
</dbReference>
<dbReference type="PROSITE" id="PS51677">
    <property type="entry name" value="NODB"/>
    <property type="match status" value="1"/>
</dbReference>
<dbReference type="SUPFAM" id="SSF88713">
    <property type="entry name" value="Glycoside hydrolase/deacetylase"/>
    <property type="match status" value="1"/>
</dbReference>
<dbReference type="Proteomes" id="UP000048984">
    <property type="component" value="Unassembled WGS sequence"/>
</dbReference>
<protein>
    <recommendedName>
        <fullName evidence="3">Chitooligosaccharide deacetylase</fullName>
    </recommendedName>
    <alternativeName>
        <fullName evidence="4">Nodulation protein B</fullName>
    </alternativeName>
</protein>
<dbReference type="GO" id="GO:0016810">
    <property type="term" value="F:hydrolase activity, acting on carbon-nitrogen (but not peptide) bonds"/>
    <property type="evidence" value="ECO:0007669"/>
    <property type="project" value="InterPro"/>
</dbReference>
<evidence type="ECO:0000313" key="7">
    <source>
        <dbReference type="Proteomes" id="UP000048984"/>
    </source>
</evidence>
<dbReference type="AlphaFoldDB" id="A0A0P6VGU5"/>
<dbReference type="Gene3D" id="3.20.20.370">
    <property type="entry name" value="Glycoside hydrolase/deacetylase"/>
    <property type="match status" value="1"/>
</dbReference>
<comment type="function">
    <text evidence="1">Is involved in generating a small heat-stable compound (Nod), an acylated oligomer of N-acetylglucosamine, that stimulates mitosis in various plant protoplasts.</text>
</comment>
<name>A0A0P6VGU5_9HYPH</name>
<comment type="similarity">
    <text evidence="2">Belongs to the polysaccharide deacetylase family.</text>
</comment>
<feature type="domain" description="NodB homology" evidence="5">
    <location>
        <begin position="66"/>
        <end position="283"/>
    </location>
</feature>
<organism evidence="6 7">
    <name type="scientific">Prosthecodimorpha hirschii</name>
    <dbReference type="NCBI Taxonomy" id="665126"/>
    <lineage>
        <taxon>Bacteria</taxon>
        <taxon>Pseudomonadati</taxon>
        <taxon>Pseudomonadota</taxon>
        <taxon>Alphaproteobacteria</taxon>
        <taxon>Hyphomicrobiales</taxon>
        <taxon>Ancalomicrobiaceae</taxon>
        <taxon>Prosthecodimorpha</taxon>
    </lineage>
</organism>
<dbReference type="Pfam" id="PF01522">
    <property type="entry name" value="Polysacc_deac_1"/>
    <property type="match status" value="1"/>
</dbReference>
<sequence>MIDDRDYVGYADDPPDPHWPGGARIAVNINLNYEAGGERSLMDGDGVSEGVLNDIGQPSLDGLRSPLVESVFAYGSRVGAWRLLELFRRFDVKVCLLAVARAAARNPRLVRAYAAEGHEIVSHHYRWLDYQVMPEAEEREHIRLAFETLEQVAGVAPVGWMTGRPGANTRRLLVETGRLLYDRDSLADELPYWVTVADRRHLVVPYSFETNDNRFDQNHGFSTGDDFARYMIDCFETLYAEGADRPKMMSLALHDRLIGRPGRITGLVRFLDHIRSRDKVWVATGKDIAEHWMRVHPA</sequence>
<dbReference type="EMBL" id="LJYW01000001">
    <property type="protein sequence ID" value="KPL51248.1"/>
    <property type="molecule type" value="Genomic_DNA"/>
</dbReference>
<comment type="caution">
    <text evidence="6">The sequence shown here is derived from an EMBL/GenBank/DDBJ whole genome shotgun (WGS) entry which is preliminary data.</text>
</comment>
<evidence type="ECO:0000256" key="1">
    <source>
        <dbReference type="ARBA" id="ARBA00003236"/>
    </source>
</evidence>
<dbReference type="GO" id="GO:0005975">
    <property type="term" value="P:carbohydrate metabolic process"/>
    <property type="evidence" value="ECO:0007669"/>
    <property type="project" value="InterPro"/>
</dbReference>
<keyword evidence="7" id="KW-1185">Reference proteome</keyword>
<dbReference type="InterPro" id="IPR002509">
    <property type="entry name" value="NODB_dom"/>
</dbReference>
<evidence type="ECO:0000259" key="5">
    <source>
        <dbReference type="PROSITE" id="PS51677"/>
    </source>
</evidence>
<reference evidence="6 7" key="1">
    <citation type="submission" date="2015-09" db="EMBL/GenBank/DDBJ databases">
        <authorList>
            <person name="Jackson K.R."/>
            <person name="Lunt B.L."/>
            <person name="Fisher J.N.B."/>
            <person name="Gardner A.V."/>
            <person name="Bailey M.E."/>
            <person name="Deus L.M."/>
            <person name="Earl A.S."/>
            <person name="Gibby P.D."/>
            <person name="Hartmann K.A."/>
            <person name="Liu J.E."/>
            <person name="Manci A.M."/>
            <person name="Nielsen D.A."/>
            <person name="Solomon M.B."/>
            <person name="Breakwell D.P."/>
            <person name="Burnett S.H."/>
            <person name="Grose J.H."/>
        </authorList>
    </citation>
    <scope>NUCLEOTIDE SEQUENCE [LARGE SCALE GENOMIC DNA]</scope>
    <source>
        <strain evidence="6 7">16</strain>
    </source>
</reference>
<evidence type="ECO:0000256" key="2">
    <source>
        <dbReference type="ARBA" id="ARBA00010973"/>
    </source>
</evidence>
<gene>
    <name evidence="6" type="ORF">ABB55_02615</name>
</gene>
<dbReference type="InterPro" id="IPR011330">
    <property type="entry name" value="Glyco_hydro/deAcase_b/a-brl"/>
</dbReference>
<accession>A0A0P6VGU5</accession>
<dbReference type="STRING" id="665126.ABB55_02615"/>
<evidence type="ECO:0000256" key="4">
    <source>
        <dbReference type="ARBA" id="ARBA00032976"/>
    </source>
</evidence>